<feature type="domain" description="Rab-GAP TBC" evidence="2">
    <location>
        <begin position="19"/>
        <end position="231"/>
    </location>
</feature>
<sequence length="283" mass="31736">MASNPNTFLRTESPTVSVSSAGQISGQRSPTIPDSASWGPQNASTSTSNLASRPATDAESSSMDAHRQRELKWMSLMSSNPASRARKSKKVKKLLMDGIPSSMFIIQWVHSSLCFFFVEFLPSFWKLSGLTLIVGQLLLLSLEEDAFWIFVLIMDTHVHNDGALARKLLVDMGIQPISICQPWFSMLFVSILPPEYLNRVWDLLLFEGVPFLLRVGLAVIICCRQKLLDSTQKRLLAPSHPDAFLSLTFSVKLKDDDVKKQHVKMEAQVKRQIQVPLLRLPLV</sequence>
<protein>
    <recommendedName>
        <fullName evidence="2">Rab-GAP TBC domain-containing protein</fullName>
    </recommendedName>
</protein>
<feature type="region of interest" description="Disordered" evidence="1">
    <location>
        <begin position="1"/>
        <end position="65"/>
    </location>
</feature>
<dbReference type="SUPFAM" id="SSF47923">
    <property type="entry name" value="Ypt/Rab-GAP domain of gyp1p"/>
    <property type="match status" value="1"/>
</dbReference>
<evidence type="ECO:0000313" key="4">
    <source>
        <dbReference type="Proteomes" id="UP000724874"/>
    </source>
</evidence>
<dbReference type="OrthoDB" id="3051230at2759"/>
<feature type="compositionally biased region" description="Polar residues" evidence="1">
    <location>
        <begin position="1"/>
        <end position="51"/>
    </location>
</feature>
<accession>A0A9P5NJM2</accession>
<dbReference type="GO" id="GO:0031267">
    <property type="term" value="F:small GTPase binding"/>
    <property type="evidence" value="ECO:0007669"/>
    <property type="project" value="TreeGrafter"/>
</dbReference>
<dbReference type="InterPro" id="IPR000195">
    <property type="entry name" value="Rab-GAP-TBC_dom"/>
</dbReference>
<dbReference type="PANTHER" id="PTHR47219:SF9">
    <property type="entry name" value="GTPASE ACTIVATING PROTEIN AND CENTROSOME-ASSOCIATED, ISOFORM B"/>
    <property type="match status" value="1"/>
</dbReference>
<name>A0A9P5NJM2_GYMJU</name>
<evidence type="ECO:0000313" key="3">
    <source>
        <dbReference type="EMBL" id="KAF8889170.1"/>
    </source>
</evidence>
<dbReference type="InterPro" id="IPR035969">
    <property type="entry name" value="Rab-GAP_TBC_sf"/>
</dbReference>
<dbReference type="InterPro" id="IPR050302">
    <property type="entry name" value="Rab_GAP_TBC_domain"/>
</dbReference>
<keyword evidence="4" id="KW-1185">Reference proteome</keyword>
<organism evidence="3 4">
    <name type="scientific">Gymnopilus junonius</name>
    <name type="common">Spectacular rustgill mushroom</name>
    <name type="synonym">Gymnopilus spectabilis subsp. junonius</name>
    <dbReference type="NCBI Taxonomy" id="109634"/>
    <lineage>
        <taxon>Eukaryota</taxon>
        <taxon>Fungi</taxon>
        <taxon>Dikarya</taxon>
        <taxon>Basidiomycota</taxon>
        <taxon>Agaricomycotina</taxon>
        <taxon>Agaricomycetes</taxon>
        <taxon>Agaricomycetidae</taxon>
        <taxon>Agaricales</taxon>
        <taxon>Agaricineae</taxon>
        <taxon>Hymenogastraceae</taxon>
        <taxon>Gymnopilus</taxon>
    </lineage>
</organism>
<dbReference type="Pfam" id="PF00566">
    <property type="entry name" value="RabGAP-TBC"/>
    <property type="match status" value="1"/>
</dbReference>
<dbReference type="GO" id="GO:0005096">
    <property type="term" value="F:GTPase activator activity"/>
    <property type="evidence" value="ECO:0007669"/>
    <property type="project" value="TreeGrafter"/>
</dbReference>
<proteinExistence type="predicted"/>
<comment type="caution">
    <text evidence="3">The sequence shown here is derived from an EMBL/GenBank/DDBJ whole genome shotgun (WGS) entry which is preliminary data.</text>
</comment>
<dbReference type="PANTHER" id="PTHR47219">
    <property type="entry name" value="RAB GTPASE-ACTIVATING PROTEIN 1-LIKE"/>
    <property type="match status" value="1"/>
</dbReference>
<dbReference type="Proteomes" id="UP000724874">
    <property type="component" value="Unassembled WGS sequence"/>
</dbReference>
<gene>
    <name evidence="3" type="ORF">CPB84DRAFT_1816476</name>
</gene>
<dbReference type="SMART" id="SM00164">
    <property type="entry name" value="TBC"/>
    <property type="match status" value="1"/>
</dbReference>
<dbReference type="Gene3D" id="1.10.472.80">
    <property type="entry name" value="Ypt/Rab-GAP domain of gyp1p, domain 3"/>
    <property type="match status" value="1"/>
</dbReference>
<reference evidence="3" key="1">
    <citation type="submission" date="2020-11" db="EMBL/GenBank/DDBJ databases">
        <authorList>
            <consortium name="DOE Joint Genome Institute"/>
            <person name="Ahrendt S."/>
            <person name="Riley R."/>
            <person name="Andreopoulos W."/>
            <person name="LaButti K."/>
            <person name="Pangilinan J."/>
            <person name="Ruiz-duenas F.J."/>
            <person name="Barrasa J.M."/>
            <person name="Sanchez-Garcia M."/>
            <person name="Camarero S."/>
            <person name="Miyauchi S."/>
            <person name="Serrano A."/>
            <person name="Linde D."/>
            <person name="Babiker R."/>
            <person name="Drula E."/>
            <person name="Ayuso-Fernandez I."/>
            <person name="Pacheco R."/>
            <person name="Padilla G."/>
            <person name="Ferreira P."/>
            <person name="Barriuso J."/>
            <person name="Kellner H."/>
            <person name="Castanera R."/>
            <person name="Alfaro M."/>
            <person name="Ramirez L."/>
            <person name="Pisabarro A.G."/>
            <person name="Kuo A."/>
            <person name="Tritt A."/>
            <person name="Lipzen A."/>
            <person name="He G."/>
            <person name="Yan M."/>
            <person name="Ng V."/>
            <person name="Cullen D."/>
            <person name="Martin F."/>
            <person name="Rosso M.-N."/>
            <person name="Henrissat B."/>
            <person name="Hibbett D."/>
            <person name="Martinez A.T."/>
            <person name="Grigoriev I.V."/>
        </authorList>
    </citation>
    <scope>NUCLEOTIDE SEQUENCE</scope>
    <source>
        <strain evidence="3">AH 44721</strain>
    </source>
</reference>
<dbReference type="AlphaFoldDB" id="A0A9P5NJM2"/>
<dbReference type="EMBL" id="JADNYJ010000081">
    <property type="protein sequence ID" value="KAF8889170.1"/>
    <property type="molecule type" value="Genomic_DNA"/>
</dbReference>
<evidence type="ECO:0000259" key="2">
    <source>
        <dbReference type="SMART" id="SM00164"/>
    </source>
</evidence>
<evidence type="ECO:0000256" key="1">
    <source>
        <dbReference type="SAM" id="MobiDB-lite"/>
    </source>
</evidence>